<name>A0A814IGW8_9BILA</name>
<dbReference type="AlphaFoldDB" id="A0A814IGW8"/>
<evidence type="ECO:0000313" key="2">
    <source>
        <dbReference type="EMBL" id="CAF1024268.1"/>
    </source>
</evidence>
<evidence type="ECO:0000313" key="5">
    <source>
        <dbReference type="Proteomes" id="UP000663829"/>
    </source>
</evidence>
<gene>
    <name evidence="2" type="ORF">GPM918_LOCUS14945</name>
    <name evidence="1" type="ORF">OVA965_LOCUS7180</name>
    <name evidence="4" type="ORF">SRO942_LOCUS14949</name>
    <name evidence="3" type="ORF">TMI583_LOCUS7176</name>
</gene>
<reference evidence="2" key="1">
    <citation type="submission" date="2021-02" db="EMBL/GenBank/DDBJ databases">
        <authorList>
            <person name="Nowell W R."/>
        </authorList>
    </citation>
    <scope>NUCLEOTIDE SEQUENCE</scope>
</reference>
<evidence type="ECO:0000313" key="1">
    <source>
        <dbReference type="EMBL" id="CAF0851733.1"/>
    </source>
</evidence>
<sequence length="234" mass="26914">MQDTIDSRRLELSSIPSNVAKSHSSDNINGQLLCDTQMTEDITLIQPSTKLALSYSIVTHQNDHPLLDITQIINKHIKTIGHMFIELTMNQPQIDLIPCYTIMNELQTLIEQFIHYSQTTLKEFDTTRNLMHNLLHLCRTYSGQATKQQQDANYISVDYRLHDQFLLMLKQLVLLVDKSFRSTSSLSSTTAVETLTKTTSNLQKILEKFQNSVDKINKQLNTIKINLDYIIDEL</sequence>
<proteinExistence type="predicted"/>
<keyword evidence="5" id="KW-1185">Reference proteome</keyword>
<dbReference type="Proteomes" id="UP000681722">
    <property type="component" value="Unassembled WGS sequence"/>
</dbReference>
<dbReference type="Proteomes" id="UP000677228">
    <property type="component" value="Unassembled WGS sequence"/>
</dbReference>
<comment type="caution">
    <text evidence="2">The sequence shown here is derived from an EMBL/GenBank/DDBJ whole genome shotgun (WGS) entry which is preliminary data.</text>
</comment>
<dbReference type="Proteomes" id="UP000682733">
    <property type="component" value="Unassembled WGS sequence"/>
</dbReference>
<dbReference type="EMBL" id="CAJNOQ010003677">
    <property type="protein sequence ID" value="CAF1024268.1"/>
    <property type="molecule type" value="Genomic_DNA"/>
</dbReference>
<dbReference type="EMBL" id="CAJOBA010002253">
    <property type="protein sequence ID" value="CAF3636940.1"/>
    <property type="molecule type" value="Genomic_DNA"/>
</dbReference>
<evidence type="ECO:0000313" key="4">
    <source>
        <dbReference type="EMBL" id="CAF3795630.1"/>
    </source>
</evidence>
<dbReference type="EMBL" id="CAJOBC010003679">
    <property type="protein sequence ID" value="CAF3795630.1"/>
    <property type="molecule type" value="Genomic_DNA"/>
</dbReference>
<dbReference type="EMBL" id="CAJNOK010002253">
    <property type="protein sequence ID" value="CAF0851733.1"/>
    <property type="molecule type" value="Genomic_DNA"/>
</dbReference>
<protein>
    <submittedName>
        <fullName evidence="2">Uncharacterized protein</fullName>
    </submittedName>
</protein>
<dbReference type="Proteomes" id="UP000663829">
    <property type="component" value="Unassembled WGS sequence"/>
</dbReference>
<organism evidence="2 5">
    <name type="scientific">Didymodactylos carnosus</name>
    <dbReference type="NCBI Taxonomy" id="1234261"/>
    <lineage>
        <taxon>Eukaryota</taxon>
        <taxon>Metazoa</taxon>
        <taxon>Spiralia</taxon>
        <taxon>Gnathifera</taxon>
        <taxon>Rotifera</taxon>
        <taxon>Eurotatoria</taxon>
        <taxon>Bdelloidea</taxon>
        <taxon>Philodinida</taxon>
        <taxon>Philodinidae</taxon>
        <taxon>Didymodactylos</taxon>
    </lineage>
</organism>
<evidence type="ECO:0000313" key="3">
    <source>
        <dbReference type="EMBL" id="CAF3636940.1"/>
    </source>
</evidence>
<accession>A0A814IGW8</accession>